<sequence length="110" mass="12303">MYMTIGEVIRARRKAEGLSLADLSDPLEIDGSNLSRKERGIADFTSTELEVIAGKLRTTVSTLYTECEKGGIDKRKIAWDKFYAKLDKKSLDAAFRLLGSSMPESKEIKK</sequence>
<gene>
    <name evidence="2" type="ORF">LCGC14_3014770</name>
</gene>
<feature type="domain" description="HTH cro/C1-type" evidence="1">
    <location>
        <begin position="9"/>
        <end position="63"/>
    </location>
</feature>
<dbReference type="EMBL" id="LAZR01062495">
    <property type="protein sequence ID" value="KKK61394.1"/>
    <property type="molecule type" value="Genomic_DNA"/>
</dbReference>
<dbReference type="SMART" id="SM00530">
    <property type="entry name" value="HTH_XRE"/>
    <property type="match status" value="1"/>
</dbReference>
<dbReference type="InterPro" id="IPR010982">
    <property type="entry name" value="Lambda_DNA-bd_dom_sf"/>
</dbReference>
<dbReference type="Gene3D" id="1.10.260.40">
    <property type="entry name" value="lambda repressor-like DNA-binding domains"/>
    <property type="match status" value="1"/>
</dbReference>
<protein>
    <recommendedName>
        <fullName evidence="1">HTH cro/C1-type domain-containing protein</fullName>
    </recommendedName>
</protein>
<dbReference type="PROSITE" id="PS50943">
    <property type="entry name" value="HTH_CROC1"/>
    <property type="match status" value="1"/>
</dbReference>
<proteinExistence type="predicted"/>
<dbReference type="CDD" id="cd00093">
    <property type="entry name" value="HTH_XRE"/>
    <property type="match status" value="1"/>
</dbReference>
<evidence type="ECO:0000259" key="1">
    <source>
        <dbReference type="PROSITE" id="PS50943"/>
    </source>
</evidence>
<reference evidence="2" key="1">
    <citation type="journal article" date="2015" name="Nature">
        <title>Complex archaea that bridge the gap between prokaryotes and eukaryotes.</title>
        <authorList>
            <person name="Spang A."/>
            <person name="Saw J.H."/>
            <person name="Jorgensen S.L."/>
            <person name="Zaremba-Niedzwiedzka K."/>
            <person name="Martijn J."/>
            <person name="Lind A.E."/>
            <person name="van Eijk R."/>
            <person name="Schleper C."/>
            <person name="Guy L."/>
            <person name="Ettema T.J."/>
        </authorList>
    </citation>
    <scope>NUCLEOTIDE SEQUENCE</scope>
</reference>
<dbReference type="InterPro" id="IPR001387">
    <property type="entry name" value="Cro/C1-type_HTH"/>
</dbReference>
<comment type="caution">
    <text evidence="2">The sequence shown here is derived from an EMBL/GenBank/DDBJ whole genome shotgun (WGS) entry which is preliminary data.</text>
</comment>
<dbReference type="AlphaFoldDB" id="A0A0F8Z4U9"/>
<name>A0A0F8Z4U9_9ZZZZ</name>
<evidence type="ECO:0000313" key="2">
    <source>
        <dbReference type="EMBL" id="KKK61394.1"/>
    </source>
</evidence>
<dbReference type="GO" id="GO:0003677">
    <property type="term" value="F:DNA binding"/>
    <property type="evidence" value="ECO:0007669"/>
    <property type="project" value="InterPro"/>
</dbReference>
<organism evidence="2">
    <name type="scientific">marine sediment metagenome</name>
    <dbReference type="NCBI Taxonomy" id="412755"/>
    <lineage>
        <taxon>unclassified sequences</taxon>
        <taxon>metagenomes</taxon>
        <taxon>ecological metagenomes</taxon>
    </lineage>
</organism>
<dbReference type="SUPFAM" id="SSF47413">
    <property type="entry name" value="lambda repressor-like DNA-binding domains"/>
    <property type="match status" value="1"/>
</dbReference>
<accession>A0A0F8Z4U9</accession>